<keyword evidence="9" id="KW-0460">Magnesium</keyword>
<dbReference type="RefSeq" id="WP_091615040.1">
    <property type="nucleotide sequence ID" value="NZ_FNNC01000005.1"/>
</dbReference>
<evidence type="ECO:0000313" key="14">
    <source>
        <dbReference type="EMBL" id="SDW74892.1"/>
    </source>
</evidence>
<evidence type="ECO:0000256" key="9">
    <source>
        <dbReference type="ARBA" id="ARBA00022842"/>
    </source>
</evidence>
<evidence type="ECO:0000259" key="13">
    <source>
        <dbReference type="PROSITE" id="PS50880"/>
    </source>
</evidence>
<dbReference type="PANTHER" id="PTHR39156">
    <property type="entry name" value="RIBONUCLEASE M5"/>
    <property type="match status" value="1"/>
</dbReference>
<keyword evidence="5" id="KW-0479">Metal-binding</keyword>
<evidence type="ECO:0000313" key="15">
    <source>
        <dbReference type="Proteomes" id="UP000199488"/>
    </source>
</evidence>
<keyword evidence="3 11" id="KW-0698">rRNA processing</keyword>
<dbReference type="SMART" id="SM00493">
    <property type="entry name" value="TOPRIM"/>
    <property type="match status" value="1"/>
</dbReference>
<reference evidence="14 15" key="1">
    <citation type="submission" date="2016-10" db="EMBL/GenBank/DDBJ databases">
        <authorList>
            <person name="de Groot N.N."/>
        </authorList>
    </citation>
    <scope>NUCLEOTIDE SEQUENCE [LARGE SCALE GENOMIC DNA]</scope>
    <source>
        <strain evidence="14 15">DSM 23126</strain>
    </source>
</reference>
<comment type="function">
    <text evidence="11">Required for correct processing of both the 5' and 3' ends of 5S rRNA precursor. Cleaves both sides of a double-stranded region yielding mature 5S rRNA in one step.</text>
</comment>
<comment type="similarity">
    <text evidence="11">Belongs to the ribonuclease M5 family.</text>
</comment>
<dbReference type="GO" id="GO:0019843">
    <property type="term" value="F:rRNA binding"/>
    <property type="evidence" value="ECO:0007669"/>
    <property type="project" value="UniProtKB-KW"/>
</dbReference>
<sequence length="188" mass="20859">MRIYECIVVEGKSDTAAVRNAVEADTIETNGSAVSEEALRRIELARERRGVIILTDPDVPGERIRRIVSRRVPGCKHAFLTKGKAFGSPGQSLGVEHASAETIREALRHVRSEKEHPEVTAAVTRQDLLELGLFAGSGSRDKRARLGEILNIGYANGKQFLKRLEMFQISQAEFTAAYEQLLEEEEKA</sequence>
<dbReference type="Gene3D" id="3.40.1360.10">
    <property type="match status" value="1"/>
</dbReference>
<dbReference type="FunFam" id="3.40.1360.10:FF:000006">
    <property type="entry name" value="Ribonuclease M5"/>
    <property type="match status" value="1"/>
</dbReference>
<name>A0A1H2W2M6_9BACI</name>
<proteinExistence type="inferred from homology"/>
<evidence type="ECO:0000256" key="6">
    <source>
        <dbReference type="ARBA" id="ARBA00022730"/>
    </source>
</evidence>
<dbReference type="EC" id="3.1.26.8" evidence="11 12"/>
<evidence type="ECO:0000256" key="4">
    <source>
        <dbReference type="ARBA" id="ARBA00022722"/>
    </source>
</evidence>
<dbReference type="InterPro" id="IPR004466">
    <property type="entry name" value="RNase_M5"/>
</dbReference>
<dbReference type="NCBIfam" id="TIGR00334">
    <property type="entry name" value="5S_RNA_mat_M5"/>
    <property type="match status" value="1"/>
</dbReference>
<keyword evidence="10 11" id="KW-0694">RNA-binding</keyword>
<dbReference type="STRING" id="1122204.SAMN05421781_2236"/>
<dbReference type="AlphaFoldDB" id="A0A1H2W2M6"/>
<keyword evidence="8 11" id="KW-0378">Hydrolase</keyword>
<evidence type="ECO:0000256" key="10">
    <source>
        <dbReference type="ARBA" id="ARBA00022884"/>
    </source>
</evidence>
<gene>
    <name evidence="11" type="primary">rnmV</name>
    <name evidence="14" type="ORF">SAMN05421781_2236</name>
</gene>
<evidence type="ECO:0000256" key="8">
    <source>
        <dbReference type="ARBA" id="ARBA00022801"/>
    </source>
</evidence>
<dbReference type="HAMAP" id="MF_01469">
    <property type="entry name" value="RNase_M5"/>
    <property type="match status" value="1"/>
</dbReference>
<organism evidence="14 15">
    <name type="scientific">Marinococcus luteus</name>
    <dbReference type="NCBI Taxonomy" id="1122204"/>
    <lineage>
        <taxon>Bacteria</taxon>
        <taxon>Bacillati</taxon>
        <taxon>Bacillota</taxon>
        <taxon>Bacilli</taxon>
        <taxon>Bacillales</taxon>
        <taxon>Bacillaceae</taxon>
        <taxon>Marinococcus</taxon>
    </lineage>
</organism>
<dbReference type="GO" id="GO:0046872">
    <property type="term" value="F:metal ion binding"/>
    <property type="evidence" value="ECO:0007669"/>
    <property type="project" value="UniProtKB-KW"/>
</dbReference>
<dbReference type="InterPro" id="IPR025156">
    <property type="entry name" value="RNase_M5_C"/>
</dbReference>
<comment type="subcellular location">
    <subcellularLocation>
        <location evidence="11">Cytoplasm</location>
    </subcellularLocation>
</comment>
<dbReference type="OrthoDB" id="9791329at2"/>
<accession>A0A1H2W2M6</accession>
<dbReference type="GO" id="GO:0006364">
    <property type="term" value="P:rRNA processing"/>
    <property type="evidence" value="ECO:0007669"/>
    <property type="project" value="UniProtKB-UniRule"/>
</dbReference>
<evidence type="ECO:0000256" key="5">
    <source>
        <dbReference type="ARBA" id="ARBA00022723"/>
    </source>
</evidence>
<keyword evidence="6 11" id="KW-0699">rRNA-binding</keyword>
<dbReference type="InterPro" id="IPR034141">
    <property type="entry name" value="TOPRIM_RNase_M5-like"/>
</dbReference>
<dbReference type="EMBL" id="FNNC01000005">
    <property type="protein sequence ID" value="SDW74892.1"/>
    <property type="molecule type" value="Genomic_DNA"/>
</dbReference>
<dbReference type="Pfam" id="PF13331">
    <property type="entry name" value="DUF4093"/>
    <property type="match status" value="1"/>
</dbReference>
<keyword evidence="7 11" id="KW-0255">Endonuclease</keyword>
<evidence type="ECO:0000256" key="12">
    <source>
        <dbReference type="NCBIfam" id="TIGR00334"/>
    </source>
</evidence>
<keyword evidence="4 11" id="KW-0540">Nuclease</keyword>
<dbReference type="InterPro" id="IPR006171">
    <property type="entry name" value="TOPRIM_dom"/>
</dbReference>
<dbReference type="CDD" id="cd01027">
    <property type="entry name" value="TOPRIM_RNase_M5_like"/>
    <property type="match status" value="1"/>
</dbReference>
<keyword evidence="2 11" id="KW-0690">Ribosome biogenesis</keyword>
<dbReference type="Proteomes" id="UP000199488">
    <property type="component" value="Unassembled WGS sequence"/>
</dbReference>
<feature type="domain" description="Toprim" evidence="13">
    <location>
        <begin position="4"/>
        <end position="90"/>
    </location>
</feature>
<comment type="catalytic activity">
    <reaction evidence="11">
        <text>Endonucleolytic cleavage of RNA, removing 21 and 42 nucleotides, respectively, from the 5'- and 3'-termini of a 5S-rRNA precursor.</text>
        <dbReference type="EC" id="3.1.26.8"/>
    </reaction>
</comment>
<evidence type="ECO:0000256" key="7">
    <source>
        <dbReference type="ARBA" id="ARBA00022759"/>
    </source>
</evidence>
<dbReference type="PROSITE" id="PS50880">
    <property type="entry name" value="TOPRIM"/>
    <property type="match status" value="1"/>
</dbReference>
<evidence type="ECO:0000256" key="2">
    <source>
        <dbReference type="ARBA" id="ARBA00022517"/>
    </source>
</evidence>
<dbReference type="Pfam" id="PF01751">
    <property type="entry name" value="Toprim"/>
    <property type="match status" value="1"/>
</dbReference>
<dbReference type="PANTHER" id="PTHR39156:SF1">
    <property type="entry name" value="RIBONUCLEASE M5"/>
    <property type="match status" value="1"/>
</dbReference>
<evidence type="ECO:0000256" key="3">
    <source>
        <dbReference type="ARBA" id="ARBA00022552"/>
    </source>
</evidence>
<dbReference type="GO" id="GO:0005737">
    <property type="term" value="C:cytoplasm"/>
    <property type="evidence" value="ECO:0007669"/>
    <property type="project" value="UniProtKB-SubCell"/>
</dbReference>
<evidence type="ECO:0000256" key="1">
    <source>
        <dbReference type="ARBA" id="ARBA00022490"/>
    </source>
</evidence>
<keyword evidence="15" id="KW-1185">Reference proteome</keyword>
<protein>
    <recommendedName>
        <fullName evidence="11 12">Ribonuclease M5</fullName>
        <ecNumber evidence="11 12">3.1.26.8</ecNumber>
    </recommendedName>
    <alternativeName>
        <fullName evidence="11">RNase M5</fullName>
    </alternativeName>
    <alternativeName>
        <fullName evidence="11">Ribosomal RNA terminal maturase M5</fullName>
    </alternativeName>
</protein>
<dbReference type="SUPFAM" id="SSF110455">
    <property type="entry name" value="Toprim domain"/>
    <property type="match status" value="1"/>
</dbReference>
<keyword evidence="1 11" id="KW-0963">Cytoplasm</keyword>
<dbReference type="GO" id="GO:0043822">
    <property type="term" value="F:ribonuclease M5 activity"/>
    <property type="evidence" value="ECO:0007669"/>
    <property type="project" value="UniProtKB-UniRule"/>
</dbReference>
<evidence type="ECO:0000256" key="11">
    <source>
        <dbReference type="HAMAP-Rule" id="MF_01469"/>
    </source>
</evidence>